<gene>
    <name evidence="2" type="ORF">Abci_001_100</name>
    <name evidence="3" type="ORF">ACI01nite_15500</name>
</gene>
<dbReference type="InterPro" id="IPR041602">
    <property type="entry name" value="Quercetinase_C"/>
</dbReference>
<dbReference type="RefSeq" id="WP_048837180.1">
    <property type="nucleotide sequence ID" value="NZ_BAMV01000001.1"/>
</dbReference>
<dbReference type="EMBL" id="BAMV01000001">
    <property type="protein sequence ID" value="GAN59084.1"/>
    <property type="molecule type" value="Genomic_DNA"/>
</dbReference>
<name>A0A0D6MZH5_9PROT</name>
<dbReference type="Proteomes" id="UP000321891">
    <property type="component" value="Unassembled WGS sequence"/>
</dbReference>
<dbReference type="InterPro" id="IPR011051">
    <property type="entry name" value="RmlC_Cupin_sf"/>
</dbReference>
<feature type="domain" description="Quercetin 2,3-dioxygenase C-terminal cupin" evidence="1">
    <location>
        <begin position="165"/>
        <end position="241"/>
    </location>
</feature>
<accession>A0A0D6MZH5</accession>
<dbReference type="STRING" id="1231339.Abci_001_100"/>
<dbReference type="InterPro" id="IPR014710">
    <property type="entry name" value="RmlC-like_jellyroll"/>
</dbReference>
<reference evidence="2 4" key="1">
    <citation type="submission" date="2012-11" db="EMBL/GenBank/DDBJ databases">
        <title>Whole genome sequence of Acetobacter cibinongensis 4H-1.</title>
        <authorList>
            <person name="Azuma Y."/>
            <person name="Higashiura N."/>
            <person name="Hirakawa H."/>
            <person name="Matsushita K."/>
        </authorList>
    </citation>
    <scope>NUCLEOTIDE SEQUENCE [LARGE SCALE GENOMIC DNA]</scope>
    <source>
        <strain evidence="2 4">4H-1</strain>
    </source>
</reference>
<accession>A0A6N3SRC8</accession>
<evidence type="ECO:0000313" key="5">
    <source>
        <dbReference type="Proteomes" id="UP000321891"/>
    </source>
</evidence>
<reference evidence="3 5" key="2">
    <citation type="submission" date="2019-07" db="EMBL/GenBank/DDBJ databases">
        <title>Whole genome shotgun sequence of Acetobacter cibinongensis NBRC 16605.</title>
        <authorList>
            <person name="Hosoyama A."/>
            <person name="Uohara A."/>
            <person name="Ohji S."/>
            <person name="Ichikawa N."/>
        </authorList>
    </citation>
    <scope>NUCLEOTIDE SEQUENCE [LARGE SCALE GENOMIC DNA]</scope>
    <source>
        <strain evidence="3 5">NBRC 16605</strain>
    </source>
</reference>
<organism evidence="2 4">
    <name type="scientific">Acetobacter cibinongensis</name>
    <dbReference type="NCBI Taxonomy" id="146475"/>
    <lineage>
        <taxon>Bacteria</taxon>
        <taxon>Pseudomonadati</taxon>
        <taxon>Pseudomonadota</taxon>
        <taxon>Alphaproteobacteria</taxon>
        <taxon>Acetobacterales</taxon>
        <taxon>Acetobacteraceae</taxon>
        <taxon>Acetobacter</taxon>
    </lineage>
</organism>
<evidence type="ECO:0000259" key="1">
    <source>
        <dbReference type="Pfam" id="PF17954"/>
    </source>
</evidence>
<dbReference type="PANTHER" id="PTHR43212">
    <property type="entry name" value="QUERCETIN 2,3-DIOXYGENASE"/>
    <property type="match status" value="1"/>
</dbReference>
<comment type="caution">
    <text evidence="2">The sequence shown here is derived from an EMBL/GenBank/DDBJ whole genome shotgun (WGS) entry which is preliminary data.</text>
</comment>
<dbReference type="Pfam" id="PF17954">
    <property type="entry name" value="Pirin_C_2"/>
    <property type="match status" value="1"/>
</dbReference>
<evidence type="ECO:0000313" key="2">
    <source>
        <dbReference type="EMBL" id="GAN59084.1"/>
    </source>
</evidence>
<proteinExistence type="predicted"/>
<keyword evidence="5" id="KW-1185">Reference proteome</keyword>
<dbReference type="SUPFAM" id="SSF51182">
    <property type="entry name" value="RmlC-like cupins"/>
    <property type="match status" value="1"/>
</dbReference>
<dbReference type="EMBL" id="BJVU01000005">
    <property type="protein sequence ID" value="GEL58948.1"/>
    <property type="molecule type" value="Genomic_DNA"/>
</dbReference>
<dbReference type="AlphaFoldDB" id="A0A0D6MZH5"/>
<protein>
    <submittedName>
        <fullName evidence="2">Iron-binding nuclear protein Pirin</fullName>
    </submittedName>
</protein>
<sequence length="244" mass="26163">MIRVRRAETLGAVRSETFELRCHFAFATYQDPVHQHDGQLRVLNLGALRPSETYSLGAEAAVDILTWVQAGSLTAQIEDFAPEVIQTEGLHLISTGSCCQTLGWKAGAEGATFLQFWFLADTEDGLARQESRKRFSQADDGGFRVLASGFPEDDPEEWGTITDGAPVTLSAGVRLLHATIRAGEGAAYNTTLARDLYLVVVSGVVRVEGTILNAGDAVTVRSVVTLAVMADERAVVLLADVAVG</sequence>
<evidence type="ECO:0000313" key="4">
    <source>
        <dbReference type="Proteomes" id="UP000032671"/>
    </source>
</evidence>
<dbReference type="InterPro" id="IPR012093">
    <property type="entry name" value="Pirin"/>
</dbReference>
<dbReference type="PANTHER" id="PTHR43212:SF3">
    <property type="entry name" value="QUERCETIN 2,3-DIOXYGENASE"/>
    <property type="match status" value="1"/>
</dbReference>
<dbReference type="Proteomes" id="UP000032671">
    <property type="component" value="Unassembled WGS sequence"/>
</dbReference>
<dbReference type="Gene3D" id="2.60.120.10">
    <property type="entry name" value="Jelly Rolls"/>
    <property type="match status" value="2"/>
</dbReference>
<evidence type="ECO:0000313" key="3">
    <source>
        <dbReference type="EMBL" id="GEL58948.1"/>
    </source>
</evidence>